<sequence>MAIVDRCVSYDGSFKVLQHGDKSLVVVIEGPTSWTPPSTLSPWSVWSSFNRDGVGCVPGFPPLSPCHLYSERSGHHSFPEWGF</sequence>
<evidence type="ECO:0000313" key="1">
    <source>
        <dbReference type="EMBL" id="CAL1608867.1"/>
    </source>
</evidence>
<dbReference type="EMBL" id="OZ035828">
    <property type="protein sequence ID" value="CAL1608867.1"/>
    <property type="molecule type" value="Genomic_DNA"/>
</dbReference>
<dbReference type="Proteomes" id="UP001497482">
    <property type="component" value="Chromosome 6"/>
</dbReference>
<gene>
    <name evidence="1" type="ORF">KC01_LOCUS35717</name>
</gene>
<dbReference type="AlphaFoldDB" id="A0AAV2M682"/>
<protein>
    <submittedName>
        <fullName evidence="1">Uncharacterized protein</fullName>
    </submittedName>
</protein>
<organism evidence="1 2">
    <name type="scientific">Knipowitschia caucasica</name>
    <name type="common">Caucasian dwarf goby</name>
    <name type="synonym">Pomatoschistus caucasicus</name>
    <dbReference type="NCBI Taxonomy" id="637954"/>
    <lineage>
        <taxon>Eukaryota</taxon>
        <taxon>Metazoa</taxon>
        <taxon>Chordata</taxon>
        <taxon>Craniata</taxon>
        <taxon>Vertebrata</taxon>
        <taxon>Euteleostomi</taxon>
        <taxon>Actinopterygii</taxon>
        <taxon>Neopterygii</taxon>
        <taxon>Teleostei</taxon>
        <taxon>Neoteleostei</taxon>
        <taxon>Acanthomorphata</taxon>
        <taxon>Gobiaria</taxon>
        <taxon>Gobiiformes</taxon>
        <taxon>Gobioidei</taxon>
        <taxon>Gobiidae</taxon>
        <taxon>Gobiinae</taxon>
        <taxon>Knipowitschia</taxon>
    </lineage>
</organism>
<reference evidence="1 2" key="1">
    <citation type="submission" date="2024-04" db="EMBL/GenBank/DDBJ databases">
        <authorList>
            <person name="Waldvogel A.-M."/>
            <person name="Schoenle A."/>
        </authorList>
    </citation>
    <scope>NUCLEOTIDE SEQUENCE [LARGE SCALE GENOMIC DNA]</scope>
</reference>
<keyword evidence="2" id="KW-1185">Reference proteome</keyword>
<accession>A0AAV2M682</accession>
<proteinExistence type="predicted"/>
<evidence type="ECO:0000313" key="2">
    <source>
        <dbReference type="Proteomes" id="UP001497482"/>
    </source>
</evidence>
<name>A0AAV2M682_KNICA</name>